<dbReference type="CDD" id="cd14834">
    <property type="entry name" value="AP3_sigma"/>
    <property type="match status" value="1"/>
</dbReference>
<protein>
    <submittedName>
        <fullName evidence="11">Sigma adaptin</fullName>
    </submittedName>
</protein>
<dbReference type="FunFam" id="3.30.450.60:FF:000001">
    <property type="entry name" value="AP complex subunit sigma"/>
    <property type="match status" value="1"/>
</dbReference>
<dbReference type="AlphaFoldDB" id="D3AWY6"/>
<dbReference type="GeneID" id="31356146"/>
<dbReference type="GO" id="GO:0005794">
    <property type="term" value="C:Golgi apparatus"/>
    <property type="evidence" value="ECO:0007669"/>
    <property type="project" value="UniProtKB-SubCell"/>
</dbReference>
<feature type="compositionally biased region" description="Polar residues" evidence="9">
    <location>
        <begin position="490"/>
        <end position="503"/>
    </location>
</feature>
<comment type="similarity">
    <text evidence="3">Belongs to the adaptor complexes small subunit family.</text>
</comment>
<evidence type="ECO:0000256" key="9">
    <source>
        <dbReference type="SAM" id="MobiDB-lite"/>
    </source>
</evidence>
<evidence type="ECO:0000256" key="4">
    <source>
        <dbReference type="ARBA" id="ARBA00022448"/>
    </source>
</evidence>
<dbReference type="GO" id="GO:0006896">
    <property type="term" value="P:Golgi to vacuole transport"/>
    <property type="evidence" value="ECO:0007669"/>
    <property type="project" value="InterPro"/>
</dbReference>
<organism evidence="11 12">
    <name type="scientific">Heterostelium pallidum (strain ATCC 26659 / Pp 5 / PN500)</name>
    <name type="common">Cellular slime mold</name>
    <name type="synonym">Polysphondylium pallidum</name>
    <dbReference type="NCBI Taxonomy" id="670386"/>
    <lineage>
        <taxon>Eukaryota</taxon>
        <taxon>Amoebozoa</taxon>
        <taxon>Evosea</taxon>
        <taxon>Eumycetozoa</taxon>
        <taxon>Dictyostelia</taxon>
        <taxon>Acytosteliales</taxon>
        <taxon>Acytosteliaceae</taxon>
        <taxon>Heterostelium</taxon>
    </lineage>
</organism>
<dbReference type="InterPro" id="IPR011012">
    <property type="entry name" value="Longin-like_dom_sf"/>
</dbReference>
<keyword evidence="12" id="KW-1185">Reference proteome</keyword>
<dbReference type="InterPro" id="IPR016635">
    <property type="entry name" value="AP_complex_ssu"/>
</dbReference>
<dbReference type="InterPro" id="IPR022775">
    <property type="entry name" value="AP_mu_sigma_su"/>
</dbReference>
<accession>D3AWY6</accession>
<dbReference type="GO" id="GO:0030659">
    <property type="term" value="C:cytoplasmic vesicle membrane"/>
    <property type="evidence" value="ECO:0007669"/>
    <property type="project" value="UniProtKB-SubCell"/>
</dbReference>
<dbReference type="STRING" id="670386.D3AWY6"/>
<evidence type="ECO:0000313" key="11">
    <source>
        <dbReference type="EMBL" id="EFA86809.1"/>
    </source>
</evidence>
<dbReference type="PANTHER" id="PTHR11753">
    <property type="entry name" value="ADAPTOR COMPLEXES SMALL SUBUNIT FAMILY"/>
    <property type="match status" value="1"/>
</dbReference>
<reference evidence="11 12" key="1">
    <citation type="journal article" date="2011" name="Genome Res.">
        <title>Phylogeny-wide analysis of social amoeba genomes highlights ancient origins for complex intercellular communication.</title>
        <authorList>
            <person name="Heidel A.J."/>
            <person name="Lawal H.M."/>
            <person name="Felder M."/>
            <person name="Schilde C."/>
            <person name="Helps N.R."/>
            <person name="Tunggal B."/>
            <person name="Rivero F."/>
            <person name="John U."/>
            <person name="Schleicher M."/>
            <person name="Eichinger L."/>
            <person name="Platzer M."/>
            <person name="Noegel A.A."/>
            <person name="Schaap P."/>
            <person name="Gloeckner G."/>
        </authorList>
    </citation>
    <scope>NUCLEOTIDE SEQUENCE [LARGE SCALE GENOMIC DNA]</scope>
    <source>
        <strain evidence="12">ATCC 26659 / Pp 5 / PN500</strain>
    </source>
</reference>
<evidence type="ECO:0000256" key="3">
    <source>
        <dbReference type="ARBA" id="ARBA00006972"/>
    </source>
</evidence>
<dbReference type="InterPro" id="IPR000804">
    <property type="entry name" value="Clathrin_sm-chain_CS"/>
</dbReference>
<dbReference type="RefSeq" id="XP_020438912.1">
    <property type="nucleotide sequence ID" value="XM_020571638.1"/>
</dbReference>
<dbReference type="PROSITE" id="PS00989">
    <property type="entry name" value="CLAT_ADAPTOR_S"/>
    <property type="match status" value="1"/>
</dbReference>
<sequence>MKFILLSISNSRPPRKKRQAIQLTRKTSGSVLATAITVKQNIAMIKAILIINNHGKARLTKFYEHVSVEKQQQIIRDLFLLVSKRSDRACNFLEVEDIFDKDTKIIYRHYATLYFIFVVDSSESELSMIDLIQTFVETLDKCFENVCELHLIFHIDKVHYILDEIVMGGLVLETNPNIVVSNYETQNKIEKSENPLLAGFQGTKMTGSWVFFAMGAIVAKAVPAITFIEGGWRYMGGASIVFHGIKTYVFGKLIRTIEYPDGEMVSIIVRTNNINRLKNEILKHQPALFPGVQMDSSDVKFISRWTPPHFTEPCSKNRDLKMVPDGGVIFWSRFEPIPKRNVTLDIKDKELLKLDQAIQFVHRLGKTIGSGVVEETARLTSAQENALIDLLLEKDEGVLALHRNFNQYPSLFKYHALRYLTAKGKLIDKEVVQQQQQTVQQTTQQTTSVNQQQQAAQQQKQQQAAQQQKQQQELLKQQQQQQNQEQQKSPTQAPSPHELTNTV</sequence>
<keyword evidence="8" id="KW-0968">Cytoplasmic vesicle</keyword>
<keyword evidence="4" id="KW-0813">Transport</keyword>
<dbReference type="GO" id="GO:0006886">
    <property type="term" value="P:intracellular protein transport"/>
    <property type="evidence" value="ECO:0007669"/>
    <property type="project" value="InterPro"/>
</dbReference>
<evidence type="ECO:0000256" key="8">
    <source>
        <dbReference type="ARBA" id="ARBA00023329"/>
    </source>
</evidence>
<feature type="compositionally biased region" description="Low complexity" evidence="9">
    <location>
        <begin position="454"/>
        <end position="489"/>
    </location>
</feature>
<evidence type="ECO:0000256" key="5">
    <source>
        <dbReference type="ARBA" id="ARBA00022927"/>
    </source>
</evidence>
<proteinExistence type="inferred from homology"/>
<keyword evidence="5" id="KW-0653">Protein transport</keyword>
<evidence type="ECO:0000256" key="2">
    <source>
        <dbReference type="ARBA" id="ARBA00004555"/>
    </source>
</evidence>
<dbReference type="Pfam" id="PF01217">
    <property type="entry name" value="Clat_adaptor_s"/>
    <property type="match status" value="1"/>
</dbReference>
<gene>
    <name evidence="11" type="primary">ap3s1</name>
    <name evidence="11" type="ORF">PPL_00614</name>
</gene>
<feature type="region of interest" description="Disordered" evidence="9">
    <location>
        <begin position="454"/>
        <end position="503"/>
    </location>
</feature>
<comment type="caution">
    <text evidence="11">The sequence shown here is derived from an EMBL/GenBank/DDBJ whole genome shotgun (WGS) entry which is preliminary data.</text>
</comment>
<dbReference type="SUPFAM" id="SSF64356">
    <property type="entry name" value="SNARE-like"/>
    <property type="match status" value="1"/>
</dbReference>
<dbReference type="InterPro" id="IPR027155">
    <property type="entry name" value="APS3"/>
</dbReference>
<dbReference type="GO" id="GO:0030123">
    <property type="term" value="C:AP-3 adaptor complex"/>
    <property type="evidence" value="ECO:0007669"/>
    <property type="project" value="InterPro"/>
</dbReference>
<name>D3AWY6_HETP5</name>
<dbReference type="Proteomes" id="UP000001396">
    <property type="component" value="Unassembled WGS sequence"/>
</dbReference>
<dbReference type="EMBL" id="ADBJ01000002">
    <property type="protein sequence ID" value="EFA86809.1"/>
    <property type="molecule type" value="Genomic_DNA"/>
</dbReference>
<keyword evidence="7" id="KW-0472">Membrane</keyword>
<dbReference type="InParanoid" id="D3AWY6"/>
<evidence type="ECO:0000256" key="6">
    <source>
        <dbReference type="ARBA" id="ARBA00023034"/>
    </source>
</evidence>
<evidence type="ECO:0000259" key="10">
    <source>
        <dbReference type="Pfam" id="PF01217"/>
    </source>
</evidence>
<comment type="subcellular location">
    <subcellularLocation>
        <location evidence="1">Cytoplasmic vesicle membrane</location>
        <topology evidence="1">Peripheral membrane protein</topology>
        <orientation evidence="1">Cytoplasmic side</orientation>
    </subcellularLocation>
    <subcellularLocation>
        <location evidence="2">Golgi apparatus</location>
    </subcellularLocation>
</comment>
<evidence type="ECO:0000313" key="12">
    <source>
        <dbReference type="Proteomes" id="UP000001396"/>
    </source>
</evidence>
<evidence type="ECO:0000256" key="1">
    <source>
        <dbReference type="ARBA" id="ARBA00004180"/>
    </source>
</evidence>
<keyword evidence="6" id="KW-0333">Golgi apparatus</keyword>
<evidence type="ECO:0000256" key="7">
    <source>
        <dbReference type="ARBA" id="ARBA00023136"/>
    </source>
</evidence>
<dbReference type="Gene3D" id="3.30.450.60">
    <property type="match status" value="1"/>
</dbReference>
<feature type="domain" description="AP complex mu/sigma subunit" evidence="10">
    <location>
        <begin position="44"/>
        <end position="188"/>
    </location>
</feature>